<proteinExistence type="predicted"/>
<dbReference type="AlphaFoldDB" id="A0A7S4HQ56"/>
<evidence type="ECO:0000256" key="1">
    <source>
        <dbReference type="SAM" id="Phobius"/>
    </source>
</evidence>
<sequence length="228" mass="25966">MDITNLDRIVDPVVEVGSNIQCIEATEEVYSNYHPNGFISSSIMDSFHYFNLFEPTDKGKKEDKPFINNHGSHTDSGLMTMVVCTDEPGLEVLDQKTDEWIAIEDLLHQYVNERGENHREYATIFWGDSSAYLVPANKTKPVTPLFHRVGQCNRERYSVVFKQRTSVTTTPPRYQEDYLLAQKQLDSLEKSGIIHLGAAQAQNSEPYFRFFLHAAVLVVVVVLLGCLY</sequence>
<dbReference type="EMBL" id="HBKP01004529">
    <property type="protein sequence ID" value="CAE2205938.1"/>
    <property type="molecule type" value="Transcribed_RNA"/>
</dbReference>
<keyword evidence="1" id="KW-1133">Transmembrane helix</keyword>
<protein>
    <recommendedName>
        <fullName evidence="3">Fe2OG dioxygenase domain-containing protein</fullName>
    </recommendedName>
</protein>
<gene>
    <name evidence="2" type="ORF">VSP0166_LOCUS3258</name>
</gene>
<keyword evidence="1" id="KW-0812">Transmembrane</keyword>
<dbReference type="Gene3D" id="2.60.120.330">
    <property type="entry name" value="B-lactam Antibiotic, Isopenicillin N Synthase, Chain"/>
    <property type="match status" value="1"/>
</dbReference>
<reference evidence="2" key="1">
    <citation type="submission" date="2021-01" db="EMBL/GenBank/DDBJ databases">
        <authorList>
            <person name="Corre E."/>
            <person name="Pelletier E."/>
            <person name="Niang G."/>
            <person name="Scheremetjew M."/>
            <person name="Finn R."/>
            <person name="Kale V."/>
            <person name="Holt S."/>
            <person name="Cochrane G."/>
            <person name="Meng A."/>
            <person name="Brown T."/>
            <person name="Cohen L."/>
        </authorList>
    </citation>
    <scope>NUCLEOTIDE SEQUENCE</scope>
    <source>
        <strain evidence="2">DIVA3 518/3/11/1/6</strain>
    </source>
</reference>
<evidence type="ECO:0000313" key="2">
    <source>
        <dbReference type="EMBL" id="CAE2205938.1"/>
    </source>
</evidence>
<accession>A0A7S4HQ56</accession>
<feature type="transmembrane region" description="Helical" evidence="1">
    <location>
        <begin position="207"/>
        <end position="227"/>
    </location>
</feature>
<organism evidence="2">
    <name type="scientific">Vannella robusta</name>
    <dbReference type="NCBI Taxonomy" id="1487602"/>
    <lineage>
        <taxon>Eukaryota</taxon>
        <taxon>Amoebozoa</taxon>
        <taxon>Discosea</taxon>
        <taxon>Flabellinia</taxon>
        <taxon>Vannellidae</taxon>
        <taxon>Vannella</taxon>
    </lineage>
</organism>
<evidence type="ECO:0008006" key="3">
    <source>
        <dbReference type="Google" id="ProtNLM"/>
    </source>
</evidence>
<keyword evidence="1" id="KW-0472">Membrane</keyword>
<dbReference type="SUPFAM" id="SSF51197">
    <property type="entry name" value="Clavaminate synthase-like"/>
    <property type="match status" value="1"/>
</dbReference>
<name>A0A7S4HQ56_9EUKA</name>
<dbReference type="InterPro" id="IPR027443">
    <property type="entry name" value="IPNS-like_sf"/>
</dbReference>